<evidence type="ECO:0000313" key="2">
    <source>
        <dbReference type="EMBL" id="OAY38163.1"/>
    </source>
</evidence>
<evidence type="ECO:0000313" key="3">
    <source>
        <dbReference type="Proteomes" id="UP000091857"/>
    </source>
</evidence>
<feature type="transmembrane region" description="Helical" evidence="1">
    <location>
        <begin position="341"/>
        <end position="360"/>
    </location>
</feature>
<protein>
    <submittedName>
        <fullName evidence="2">Uncharacterized protein</fullName>
    </submittedName>
</protein>
<dbReference type="OrthoDB" id="1589813at2759"/>
<keyword evidence="3" id="KW-1185">Reference proteome</keyword>
<accession>A0A2C9V1Q7</accession>
<keyword evidence="1" id="KW-1133">Transmembrane helix</keyword>
<dbReference type="Proteomes" id="UP000091857">
    <property type="component" value="Chromosome 11"/>
</dbReference>
<dbReference type="STRING" id="3983.A0A2C9V1Q7"/>
<dbReference type="InterPro" id="IPR004158">
    <property type="entry name" value="DUF247_pln"/>
</dbReference>
<feature type="transmembrane region" description="Helical" evidence="1">
    <location>
        <begin position="438"/>
        <end position="460"/>
    </location>
</feature>
<proteinExistence type="predicted"/>
<feature type="transmembrane region" description="Helical" evidence="1">
    <location>
        <begin position="315"/>
        <end position="334"/>
    </location>
</feature>
<evidence type="ECO:0000256" key="1">
    <source>
        <dbReference type="SAM" id="Phobius"/>
    </source>
</evidence>
<sequence>MSNPTTNHNPATGGDSAHVIIIPEASHNNWLTLMQENVKKSPKSLNMTAGRSSCSIFRVPQSLKKIHPEDFEPRIVSIGPYHQGEPHLKMIDEHKQRFLGAVLARTQKFNVGLDQFFKNLAIKENKIRESYSENIDCSSHKLIEMMILDGCFIIQLLCIVGKLVETDADDPLLTLPWILYSLSRDLLLLENQIPFFVLEVLFDLSKPPDSKDYPTFTELVLQFFDYAIPRPEDEIPDKSRKLSGEHLLGLFRSSFIPLSSQELAAAKTDNNHLQLMIQPVEKLRAAGIKLKQRKDAKSFLDIKFRTTKTRGLLEIPTLSLGYVTFTFLLNCVVFEQSYRQYFSAHFTLYIIFMGCLINTIQDAGYLRDESIIETSFGTDEEVVKFFNKVGKGINFDIRTSYLANVFADVNEYCRNGWNVTLAKYLYTYFDAPWSCTSAIAALFILIVTFIQGFYAVYAYVTPPS</sequence>
<reference evidence="3" key="1">
    <citation type="journal article" date="2016" name="Nat. Biotechnol.">
        <title>Sequencing wild and cultivated cassava and related species reveals extensive interspecific hybridization and genetic diversity.</title>
        <authorList>
            <person name="Bredeson J.V."/>
            <person name="Lyons J.B."/>
            <person name="Prochnik S.E."/>
            <person name="Wu G.A."/>
            <person name="Ha C.M."/>
            <person name="Edsinger-Gonzales E."/>
            <person name="Grimwood J."/>
            <person name="Schmutz J."/>
            <person name="Rabbi I.Y."/>
            <person name="Egesi C."/>
            <person name="Nauluvula P."/>
            <person name="Lebot V."/>
            <person name="Ndunguru J."/>
            <person name="Mkamilo G."/>
            <person name="Bart R.S."/>
            <person name="Setter T.L."/>
            <person name="Gleadow R.M."/>
            <person name="Kulakow P."/>
            <person name="Ferguson M.E."/>
            <person name="Rounsley S."/>
            <person name="Rokhsar D.S."/>
        </authorList>
    </citation>
    <scope>NUCLEOTIDE SEQUENCE [LARGE SCALE GENOMIC DNA]</scope>
    <source>
        <strain evidence="3">cv. AM560-2</strain>
    </source>
</reference>
<gene>
    <name evidence="2" type="ORF">MANES_11G158500v8</name>
</gene>
<dbReference type="EMBL" id="CM004397">
    <property type="protein sequence ID" value="OAY38163.1"/>
    <property type="molecule type" value="Genomic_DNA"/>
</dbReference>
<keyword evidence="1" id="KW-0472">Membrane</keyword>
<dbReference type="Gramene" id="Manes.11G158500.1.v8.1">
    <property type="protein sequence ID" value="Manes.11G158500.1.v8.1.CDS.1"/>
    <property type="gene ID" value="Manes.11G158500.v8.1"/>
</dbReference>
<keyword evidence="1" id="KW-0812">Transmembrane</keyword>
<organism evidence="2 3">
    <name type="scientific">Manihot esculenta</name>
    <name type="common">Cassava</name>
    <name type="synonym">Jatropha manihot</name>
    <dbReference type="NCBI Taxonomy" id="3983"/>
    <lineage>
        <taxon>Eukaryota</taxon>
        <taxon>Viridiplantae</taxon>
        <taxon>Streptophyta</taxon>
        <taxon>Embryophyta</taxon>
        <taxon>Tracheophyta</taxon>
        <taxon>Spermatophyta</taxon>
        <taxon>Magnoliopsida</taxon>
        <taxon>eudicotyledons</taxon>
        <taxon>Gunneridae</taxon>
        <taxon>Pentapetalae</taxon>
        <taxon>rosids</taxon>
        <taxon>fabids</taxon>
        <taxon>Malpighiales</taxon>
        <taxon>Euphorbiaceae</taxon>
        <taxon>Crotonoideae</taxon>
        <taxon>Manihoteae</taxon>
        <taxon>Manihot</taxon>
    </lineage>
</organism>
<comment type="caution">
    <text evidence="2">The sequence shown here is derived from an EMBL/GenBank/DDBJ whole genome shotgun (WGS) entry which is preliminary data.</text>
</comment>
<dbReference type="PANTHER" id="PTHR31170:SF21">
    <property type="match status" value="1"/>
</dbReference>
<dbReference type="OMA" id="IHRVPDC"/>
<dbReference type="Pfam" id="PF03140">
    <property type="entry name" value="DUF247"/>
    <property type="match status" value="1"/>
</dbReference>
<name>A0A2C9V1Q7_MANES</name>
<dbReference type="PANTHER" id="PTHR31170">
    <property type="entry name" value="BNAC04G53230D PROTEIN"/>
    <property type="match status" value="1"/>
</dbReference>
<dbReference type="AlphaFoldDB" id="A0A2C9V1Q7"/>